<organism evidence="3 4">
    <name type="scientific">Fusarium oxysporum f. sp. raphani 54005</name>
    <dbReference type="NCBI Taxonomy" id="1089458"/>
    <lineage>
        <taxon>Eukaryota</taxon>
        <taxon>Fungi</taxon>
        <taxon>Dikarya</taxon>
        <taxon>Ascomycota</taxon>
        <taxon>Pezizomycotina</taxon>
        <taxon>Sordariomycetes</taxon>
        <taxon>Hypocreomycetidae</taxon>
        <taxon>Hypocreales</taxon>
        <taxon>Nectriaceae</taxon>
        <taxon>Fusarium</taxon>
        <taxon>Fusarium oxysporum species complex</taxon>
    </lineage>
</organism>
<dbReference type="HOGENOM" id="CLU_039196_0_0_1"/>
<name>X0C822_FUSOX</name>
<gene>
    <name evidence="3" type="ORF">FOQG_09168</name>
</gene>
<dbReference type="Pfam" id="PF14420">
    <property type="entry name" value="Clr5"/>
    <property type="match status" value="1"/>
</dbReference>
<evidence type="ECO:0000256" key="1">
    <source>
        <dbReference type="SAM" id="MobiDB-lite"/>
    </source>
</evidence>
<proteinExistence type="predicted"/>
<dbReference type="OrthoDB" id="5075616at2759"/>
<keyword evidence="4" id="KW-1185">Reference proteome</keyword>
<dbReference type="EMBL" id="KI979324">
    <property type="protein sequence ID" value="EXK87348.1"/>
    <property type="molecule type" value="Genomic_DNA"/>
</dbReference>
<accession>X0C822</accession>
<reference evidence="3 4" key="1">
    <citation type="submission" date="2011-11" db="EMBL/GenBank/DDBJ databases">
        <title>The Genome Sequence of Fusarium oxysporum PHW815.</title>
        <authorList>
            <consortium name="The Broad Institute Genome Sequencing Platform"/>
            <person name="Ma L.-J."/>
            <person name="Gale L.R."/>
            <person name="Schwartz D.C."/>
            <person name="Zhou S."/>
            <person name="Corby-Kistler H."/>
            <person name="Young S.K."/>
            <person name="Zeng Q."/>
            <person name="Gargeya S."/>
            <person name="Fitzgerald M."/>
            <person name="Haas B."/>
            <person name="Abouelleil A."/>
            <person name="Alvarado L."/>
            <person name="Arachchi H.M."/>
            <person name="Berlin A."/>
            <person name="Brown A."/>
            <person name="Chapman S.B."/>
            <person name="Chen Z."/>
            <person name="Dunbar C."/>
            <person name="Freedman E."/>
            <person name="Gearin G."/>
            <person name="Goldberg J."/>
            <person name="Griggs A."/>
            <person name="Gujja S."/>
            <person name="Heiman D."/>
            <person name="Howarth C."/>
            <person name="Larson L."/>
            <person name="Lui A."/>
            <person name="MacDonald P.J.P."/>
            <person name="Montmayeur A."/>
            <person name="Murphy C."/>
            <person name="Neiman D."/>
            <person name="Pearson M."/>
            <person name="Priest M."/>
            <person name="Roberts A."/>
            <person name="Saif S."/>
            <person name="Shea T."/>
            <person name="Shenoy N."/>
            <person name="Sisk P."/>
            <person name="Stolte C."/>
            <person name="Sykes S."/>
            <person name="Wortman J."/>
            <person name="Nusbaum C."/>
            <person name="Birren B."/>
        </authorList>
    </citation>
    <scope>NUCLEOTIDE SEQUENCE [LARGE SCALE GENOMIC DNA]</scope>
    <source>
        <strain evidence="3 4">54005</strain>
    </source>
</reference>
<dbReference type="Proteomes" id="UP000030663">
    <property type="component" value="Unassembled WGS sequence"/>
</dbReference>
<evidence type="ECO:0000313" key="3">
    <source>
        <dbReference type="EMBL" id="EXK87348.1"/>
    </source>
</evidence>
<dbReference type="InterPro" id="IPR025676">
    <property type="entry name" value="Clr5_dom"/>
</dbReference>
<feature type="compositionally biased region" description="Pro residues" evidence="1">
    <location>
        <begin position="1"/>
        <end position="12"/>
    </location>
</feature>
<evidence type="ECO:0000259" key="2">
    <source>
        <dbReference type="Pfam" id="PF14420"/>
    </source>
</evidence>
<protein>
    <recommendedName>
        <fullName evidence="2">Clr5 domain-containing protein</fullName>
    </recommendedName>
</protein>
<dbReference type="AlphaFoldDB" id="X0C822"/>
<feature type="region of interest" description="Disordered" evidence="1">
    <location>
        <begin position="1"/>
        <end position="30"/>
    </location>
</feature>
<evidence type="ECO:0000313" key="4">
    <source>
        <dbReference type="Proteomes" id="UP000030663"/>
    </source>
</evidence>
<dbReference type="eggNOG" id="ENOG502SS3K">
    <property type="taxonomic scope" value="Eukaryota"/>
</dbReference>
<sequence>MSSETPPPPPKVEYPTSVDKPEYTTGDNHTVGVDYNNGASYVDTTTNQPIHDSDVHTRFSGEDWSGLRPLVKELYHDRRFSIAEVRDHLKSLGYWVNTRMIRARISQWNLQRNNQFHGMVAALRLLDPDPASWPVPEPWFVIRGRHVPLHEILRYFRRKGIQNPIHWCRSAAVSQEEPAVRLLQEGDSPVEGTSEGSSTLAALSSASSVAMSISPVNIPTPIFTLEQKAAASLTEYCGVYLSQDIHPEPEVHQFTTHGRFGNRMQEGLAQMMRGGPGAFPHFHQAFDLVQPLLADCHPMSLAQLLAIVCELSACNAQEVLTCLLRYSAAMASSLRTPSPLIQFLVSLTLLPPGLLQCTAISSLRAALAVFSDKSPHTWHRLYIEERLCDCLYHGRDRIEGGYRRAQLLRNQESFYGPFARNVVWTVTNVADDHLDGGDLDGAESYYRMALERAEQLSGFPRAKLRYAALEGLGRIEQMRFEITRNDRETCLRHLQEASRYVDESLNEALIWFEPTSRRVGRVTEQQGYIRNILHRLG</sequence>
<feature type="domain" description="Clr5" evidence="2">
    <location>
        <begin position="62"/>
        <end position="111"/>
    </location>
</feature>